<dbReference type="InterPro" id="IPR042100">
    <property type="entry name" value="Bug_dom1"/>
</dbReference>
<proteinExistence type="inferred from homology"/>
<dbReference type="PIRSF" id="PIRSF017082">
    <property type="entry name" value="YflP"/>
    <property type="match status" value="1"/>
</dbReference>
<dbReference type="Pfam" id="PF03401">
    <property type="entry name" value="TctC"/>
    <property type="match status" value="1"/>
</dbReference>
<dbReference type="InterPro" id="IPR005064">
    <property type="entry name" value="BUG"/>
</dbReference>
<comment type="caution">
    <text evidence="2">The sequence shown here is derived from an EMBL/GenBank/DDBJ whole genome shotgun (WGS) entry which is preliminary data.</text>
</comment>
<evidence type="ECO:0000313" key="3">
    <source>
        <dbReference type="Proteomes" id="UP001519924"/>
    </source>
</evidence>
<organism evidence="2 3">
    <name type="scientific">Caldovatus aquaticus</name>
    <dbReference type="NCBI Taxonomy" id="2865671"/>
    <lineage>
        <taxon>Bacteria</taxon>
        <taxon>Pseudomonadati</taxon>
        <taxon>Pseudomonadota</taxon>
        <taxon>Alphaproteobacteria</taxon>
        <taxon>Acetobacterales</taxon>
        <taxon>Roseomonadaceae</taxon>
        <taxon>Caldovatus</taxon>
    </lineage>
</organism>
<keyword evidence="3" id="KW-1185">Reference proteome</keyword>
<sequence>MPNAAPSRRALLGAALAVPPVAARGAQAAWPERPVRLIVPYSAGGVADTVARFLQPKIGEFLGQPLIVENRTGASGLIAATQVAQSPPDGHTLLQEGATFVTLPLTRRDMPLDYAAAFAPIAQATIVPYLLNVRADFPARTLEEFVAQAKAHPGAITYGTPGIAHIGHFMGELLQIMAGIRLEHVPYRGGADVARDLAGGRIDACIISLNSIRPVVQAGKARILACTTAERHPGAPEVPAIAETFPGYDLTSWIGMFAPAGTPRAAIERFGAALRFALEDPGTRQRLVANGEVPVRSSPEHFIAHLARFREVAARVVAASPALRPA</sequence>
<reference evidence="2 3" key="1">
    <citation type="submission" date="2021-08" db="EMBL/GenBank/DDBJ databases">
        <title>Caldovatus sediminis gen. nov., sp. nov., a moderately thermophilic bacterium isolated from a hot spring.</title>
        <authorList>
            <person name="Hu C.-J."/>
            <person name="Li W.-J."/>
            <person name="Xian W.-D."/>
        </authorList>
    </citation>
    <scope>NUCLEOTIDE SEQUENCE [LARGE SCALE GENOMIC DNA]</scope>
    <source>
        <strain evidence="2 3">SYSU G05006</strain>
    </source>
</reference>
<accession>A0ABS7EZT5</accession>
<dbReference type="Proteomes" id="UP001519924">
    <property type="component" value="Unassembled WGS sequence"/>
</dbReference>
<dbReference type="Gene3D" id="3.40.190.150">
    <property type="entry name" value="Bordetella uptake gene, domain 1"/>
    <property type="match status" value="1"/>
</dbReference>
<gene>
    <name evidence="2" type="ORF">K1J50_01840</name>
</gene>
<dbReference type="PANTHER" id="PTHR42928:SF5">
    <property type="entry name" value="BLR1237 PROTEIN"/>
    <property type="match status" value="1"/>
</dbReference>
<evidence type="ECO:0000256" key="1">
    <source>
        <dbReference type="ARBA" id="ARBA00006987"/>
    </source>
</evidence>
<name>A0ABS7EZT5_9PROT</name>
<dbReference type="CDD" id="cd07012">
    <property type="entry name" value="PBP2_Bug_TTT"/>
    <property type="match status" value="1"/>
</dbReference>
<evidence type="ECO:0000313" key="2">
    <source>
        <dbReference type="EMBL" id="MBW8268222.1"/>
    </source>
</evidence>
<dbReference type="PANTHER" id="PTHR42928">
    <property type="entry name" value="TRICARBOXYLATE-BINDING PROTEIN"/>
    <property type="match status" value="1"/>
</dbReference>
<dbReference type="Gene3D" id="3.40.190.10">
    <property type="entry name" value="Periplasmic binding protein-like II"/>
    <property type="match status" value="1"/>
</dbReference>
<dbReference type="EMBL" id="JAHZUY010000002">
    <property type="protein sequence ID" value="MBW8268222.1"/>
    <property type="molecule type" value="Genomic_DNA"/>
</dbReference>
<dbReference type="SUPFAM" id="SSF53850">
    <property type="entry name" value="Periplasmic binding protein-like II"/>
    <property type="match status" value="1"/>
</dbReference>
<protein>
    <submittedName>
        <fullName evidence="2">Tripartite tricarboxylate transporter substrate binding protein</fullName>
    </submittedName>
</protein>
<dbReference type="RefSeq" id="WP_220115721.1">
    <property type="nucleotide sequence ID" value="NZ_JAHZUY010000002.1"/>
</dbReference>
<comment type="similarity">
    <text evidence="1">Belongs to the UPF0065 (bug) family.</text>
</comment>